<evidence type="ECO:0000256" key="1">
    <source>
        <dbReference type="SAM" id="Phobius"/>
    </source>
</evidence>
<sequence>MKKCAALLAIAMILIISAPGFAVKLKNVQITVSLDNEGKGSVTESYQLEFETLSEVQSFEKTARENSSSLRAWEADYGFFYPHFEKPLGGIKDSTSISVSEESGNITLKYSPNETFARIEGREQRSDVYAIDYRQLQQFNAGGTIVIPENTTINIVLPSNSEINAAKLPPKASVNGNTVTLTGIQSNSITVEYRVFKPIAPRSDDLVYQISNWYILFPAVLIILGILYLKREEIEEKIESYLVEHSDMSGKQKTDKDFELKMD</sequence>
<evidence type="ECO:0000313" key="3">
    <source>
        <dbReference type="Proteomes" id="UP000732298"/>
    </source>
</evidence>
<gene>
    <name evidence="2" type="ORF">HY544_04095</name>
</gene>
<keyword evidence="1" id="KW-0472">Membrane</keyword>
<keyword evidence="1" id="KW-0812">Transmembrane</keyword>
<dbReference type="Proteomes" id="UP000732298">
    <property type="component" value="Unassembled WGS sequence"/>
</dbReference>
<dbReference type="EMBL" id="JACQPB010000039">
    <property type="protein sequence ID" value="MBI4210658.1"/>
    <property type="molecule type" value="Genomic_DNA"/>
</dbReference>
<comment type="caution">
    <text evidence="2">The sequence shown here is derived from an EMBL/GenBank/DDBJ whole genome shotgun (WGS) entry which is preliminary data.</text>
</comment>
<feature type="transmembrane region" description="Helical" evidence="1">
    <location>
        <begin position="211"/>
        <end position="229"/>
    </location>
</feature>
<organism evidence="2 3">
    <name type="scientific">Candidatus Iainarchaeum sp</name>
    <dbReference type="NCBI Taxonomy" id="3101447"/>
    <lineage>
        <taxon>Archaea</taxon>
        <taxon>Candidatus Iainarchaeota</taxon>
        <taxon>Candidatus Iainarchaeia</taxon>
        <taxon>Candidatus Iainarchaeales</taxon>
        <taxon>Candidatus Iainarchaeaceae</taxon>
        <taxon>Candidatus Iainarchaeum</taxon>
    </lineage>
</organism>
<name>A0A8T3YNR4_9ARCH</name>
<dbReference type="AlphaFoldDB" id="A0A8T3YNR4"/>
<protein>
    <submittedName>
        <fullName evidence="2">Uncharacterized protein</fullName>
    </submittedName>
</protein>
<evidence type="ECO:0000313" key="2">
    <source>
        <dbReference type="EMBL" id="MBI4210658.1"/>
    </source>
</evidence>
<reference evidence="2" key="1">
    <citation type="submission" date="2020-07" db="EMBL/GenBank/DDBJ databases">
        <title>Huge and variable diversity of episymbiotic CPR bacteria and DPANN archaea in groundwater ecosystems.</title>
        <authorList>
            <person name="He C.Y."/>
            <person name="Keren R."/>
            <person name="Whittaker M."/>
            <person name="Farag I.F."/>
            <person name="Doudna J."/>
            <person name="Cate J.H.D."/>
            <person name="Banfield J.F."/>
        </authorList>
    </citation>
    <scope>NUCLEOTIDE SEQUENCE</scope>
    <source>
        <strain evidence="2">NC_groundwater_1296_Ag_S-0.2um_52_80</strain>
    </source>
</reference>
<proteinExistence type="predicted"/>
<keyword evidence="1" id="KW-1133">Transmembrane helix</keyword>
<accession>A0A8T3YNR4</accession>